<comment type="caution">
    <text evidence="2">The sequence shown here is derived from an EMBL/GenBank/DDBJ whole genome shotgun (WGS) entry which is preliminary data.</text>
</comment>
<protein>
    <submittedName>
        <fullName evidence="2">Uncharacterized protein</fullName>
    </submittedName>
</protein>
<dbReference type="AlphaFoldDB" id="A0A9N7UR54"/>
<keyword evidence="3" id="KW-1185">Reference proteome</keyword>
<feature type="compositionally biased region" description="Basic and acidic residues" evidence="1">
    <location>
        <begin position="12"/>
        <end position="22"/>
    </location>
</feature>
<gene>
    <name evidence="2" type="ORF">PLEPLA_LOCUS22912</name>
</gene>
<name>A0A9N7UR54_PLEPL</name>
<feature type="non-terminal residue" evidence="2">
    <location>
        <position position="1"/>
    </location>
</feature>
<evidence type="ECO:0000256" key="1">
    <source>
        <dbReference type="SAM" id="MobiDB-lite"/>
    </source>
</evidence>
<accession>A0A9N7UR54</accession>
<evidence type="ECO:0000313" key="3">
    <source>
        <dbReference type="Proteomes" id="UP001153269"/>
    </source>
</evidence>
<dbReference type="Proteomes" id="UP001153269">
    <property type="component" value="Unassembled WGS sequence"/>
</dbReference>
<proteinExistence type="predicted"/>
<organism evidence="2 3">
    <name type="scientific">Pleuronectes platessa</name>
    <name type="common">European plaice</name>
    <dbReference type="NCBI Taxonomy" id="8262"/>
    <lineage>
        <taxon>Eukaryota</taxon>
        <taxon>Metazoa</taxon>
        <taxon>Chordata</taxon>
        <taxon>Craniata</taxon>
        <taxon>Vertebrata</taxon>
        <taxon>Euteleostomi</taxon>
        <taxon>Actinopterygii</taxon>
        <taxon>Neopterygii</taxon>
        <taxon>Teleostei</taxon>
        <taxon>Neoteleostei</taxon>
        <taxon>Acanthomorphata</taxon>
        <taxon>Carangaria</taxon>
        <taxon>Pleuronectiformes</taxon>
        <taxon>Pleuronectoidei</taxon>
        <taxon>Pleuronectidae</taxon>
        <taxon>Pleuronectes</taxon>
    </lineage>
</organism>
<evidence type="ECO:0000313" key="2">
    <source>
        <dbReference type="EMBL" id="CAB1434803.1"/>
    </source>
</evidence>
<dbReference type="EMBL" id="CADEAL010001698">
    <property type="protein sequence ID" value="CAB1434803.1"/>
    <property type="molecule type" value="Genomic_DNA"/>
</dbReference>
<reference evidence="2" key="1">
    <citation type="submission" date="2020-03" db="EMBL/GenBank/DDBJ databases">
        <authorList>
            <person name="Weist P."/>
        </authorList>
    </citation>
    <scope>NUCLEOTIDE SEQUENCE</scope>
</reference>
<sequence length="146" mass="15659">DQRYAGSNVHPATDESMRRAKETVDAFQPDKSLSGLLTSVDDDVVIAAPAAHKGVAWQRQSPCLQCGTLAVIDKVAAIRAGLHSAPQVKAEMKRSGSEGGGHFGGISLTTKELPSAVMVFSKRDDSFSLILLVSHHLHWVKKVSQD</sequence>
<feature type="region of interest" description="Disordered" evidence="1">
    <location>
        <begin position="1"/>
        <end position="22"/>
    </location>
</feature>